<dbReference type="GO" id="GO:0005794">
    <property type="term" value="C:Golgi apparatus"/>
    <property type="evidence" value="ECO:0007669"/>
    <property type="project" value="TreeGrafter"/>
</dbReference>
<comment type="catalytic activity">
    <reaction evidence="3">
        <text>3-O-[beta-D-GlcA-(1-&gt;3)-beta-D-Gal-(1-&gt;3)-beta-D-Gal-(1-&gt;4)-beta-D-2-O-P-Xyl]-L-seryl-[protein] + H2O = 3-O-(beta-D-GlcA-(1-&gt;3)-beta-D-Gal-(1-&gt;3)-beta-D-Gal-(1-&gt;4)-beta-D-Xyl)-L-seryl-[protein] + phosphate</text>
        <dbReference type="Rhea" id="RHEA:56512"/>
        <dbReference type="Rhea" id="RHEA-COMP:12573"/>
        <dbReference type="Rhea" id="RHEA-COMP:14559"/>
        <dbReference type="ChEBI" id="CHEBI:15377"/>
        <dbReference type="ChEBI" id="CHEBI:43474"/>
        <dbReference type="ChEBI" id="CHEBI:132093"/>
        <dbReference type="ChEBI" id="CHEBI:140495"/>
    </reaction>
</comment>
<dbReference type="AlphaFoldDB" id="A0AAV8WAV1"/>
<dbReference type="Gene3D" id="3.40.50.1240">
    <property type="entry name" value="Phosphoglycerate mutase-like"/>
    <property type="match status" value="1"/>
</dbReference>
<protein>
    <recommendedName>
        <fullName evidence="4">2-phosphoxylose phosphatase 1</fullName>
    </recommendedName>
    <alternativeName>
        <fullName evidence="5">Acid phosphatase-like protein 2</fullName>
    </alternativeName>
</protein>
<dbReference type="SUPFAM" id="SSF53254">
    <property type="entry name" value="Phosphoglycerate mutase-like"/>
    <property type="match status" value="1"/>
</dbReference>
<name>A0AAV8WAV1_9CUCU</name>
<dbReference type="Pfam" id="PF00328">
    <property type="entry name" value="His_Phos_2"/>
    <property type="match status" value="2"/>
</dbReference>
<evidence type="ECO:0000256" key="2">
    <source>
        <dbReference type="ARBA" id="ARBA00022801"/>
    </source>
</evidence>
<gene>
    <name evidence="6" type="ORF">NQ315_001913</name>
</gene>
<evidence type="ECO:0000313" key="7">
    <source>
        <dbReference type="Proteomes" id="UP001159042"/>
    </source>
</evidence>
<sequence>MQGITQLLKLGHLLRETYRRIWPKLKSLNPEEVIVYSTRYRRTFQSALAFLFGLAPRDALSRVGIHESQSMSFCFKDCGCPVTEKLSKYVRKNISHQLRSHPAVANLADTTGRILFSTNAEQGPLGSDPHAVRDALLSFVCHRSGLPCESPLSCIKRQNVVGIFAYTDWVNYQKWRNVYWKRYCLLKSYGLIRHVVQQMLQMVSNSGPYLVLYSGHDHTLEQLATALGLQNDPFLLRYAARIIFEVYQDNRVSNNAKGIYFRLLSNGKDVTKQIGFCKNLITVDSKISLCKIEDIVRFLHDDYFGTLNVSNFKDACVYKND</sequence>
<evidence type="ECO:0000256" key="1">
    <source>
        <dbReference type="ARBA" id="ARBA00005375"/>
    </source>
</evidence>
<dbReference type="GO" id="GO:0016791">
    <property type="term" value="F:phosphatase activity"/>
    <property type="evidence" value="ECO:0007669"/>
    <property type="project" value="TreeGrafter"/>
</dbReference>
<evidence type="ECO:0000256" key="5">
    <source>
        <dbReference type="ARBA" id="ARBA00041499"/>
    </source>
</evidence>
<accession>A0AAV8WAV1</accession>
<evidence type="ECO:0000313" key="6">
    <source>
        <dbReference type="EMBL" id="KAJ8923355.1"/>
    </source>
</evidence>
<evidence type="ECO:0000256" key="3">
    <source>
        <dbReference type="ARBA" id="ARBA00036311"/>
    </source>
</evidence>
<dbReference type="GO" id="GO:0006024">
    <property type="term" value="P:glycosaminoglycan biosynthetic process"/>
    <property type="evidence" value="ECO:0007669"/>
    <property type="project" value="TreeGrafter"/>
</dbReference>
<keyword evidence="7" id="KW-1185">Reference proteome</keyword>
<proteinExistence type="inferred from homology"/>
<dbReference type="CDD" id="cd07061">
    <property type="entry name" value="HP_HAP_like"/>
    <property type="match status" value="1"/>
</dbReference>
<dbReference type="PANTHER" id="PTHR11567">
    <property type="entry name" value="ACID PHOSPHATASE-RELATED"/>
    <property type="match status" value="1"/>
</dbReference>
<organism evidence="6 7">
    <name type="scientific">Exocentrus adspersus</name>
    <dbReference type="NCBI Taxonomy" id="1586481"/>
    <lineage>
        <taxon>Eukaryota</taxon>
        <taxon>Metazoa</taxon>
        <taxon>Ecdysozoa</taxon>
        <taxon>Arthropoda</taxon>
        <taxon>Hexapoda</taxon>
        <taxon>Insecta</taxon>
        <taxon>Pterygota</taxon>
        <taxon>Neoptera</taxon>
        <taxon>Endopterygota</taxon>
        <taxon>Coleoptera</taxon>
        <taxon>Polyphaga</taxon>
        <taxon>Cucujiformia</taxon>
        <taxon>Chrysomeloidea</taxon>
        <taxon>Cerambycidae</taxon>
        <taxon>Lamiinae</taxon>
        <taxon>Acanthocinini</taxon>
        <taxon>Exocentrus</taxon>
    </lineage>
</organism>
<evidence type="ECO:0000256" key="4">
    <source>
        <dbReference type="ARBA" id="ARBA00040357"/>
    </source>
</evidence>
<keyword evidence="2" id="KW-0378">Hydrolase</keyword>
<dbReference type="InterPro" id="IPR000560">
    <property type="entry name" value="His_Pase_clade-2"/>
</dbReference>
<comment type="similarity">
    <text evidence="1">Belongs to the histidine acid phosphatase family.</text>
</comment>
<dbReference type="GO" id="GO:0050650">
    <property type="term" value="P:chondroitin sulfate proteoglycan biosynthetic process"/>
    <property type="evidence" value="ECO:0007669"/>
    <property type="project" value="TreeGrafter"/>
</dbReference>
<reference evidence="6 7" key="1">
    <citation type="journal article" date="2023" name="Insect Mol. Biol.">
        <title>Genome sequencing provides insights into the evolution of gene families encoding plant cell wall-degrading enzymes in longhorned beetles.</title>
        <authorList>
            <person name="Shin N.R."/>
            <person name="Okamura Y."/>
            <person name="Kirsch R."/>
            <person name="Pauchet Y."/>
        </authorList>
    </citation>
    <scope>NUCLEOTIDE SEQUENCE [LARGE SCALE GENOMIC DNA]</scope>
    <source>
        <strain evidence="6">EAD_L_NR</strain>
    </source>
</reference>
<dbReference type="InterPro" id="IPR050645">
    <property type="entry name" value="Histidine_acid_phosphatase"/>
</dbReference>
<comment type="caution">
    <text evidence="6">The sequence shown here is derived from an EMBL/GenBank/DDBJ whole genome shotgun (WGS) entry which is preliminary data.</text>
</comment>
<dbReference type="Proteomes" id="UP001159042">
    <property type="component" value="Unassembled WGS sequence"/>
</dbReference>
<dbReference type="EMBL" id="JANEYG010000005">
    <property type="protein sequence ID" value="KAJ8923355.1"/>
    <property type="molecule type" value="Genomic_DNA"/>
</dbReference>
<dbReference type="PANTHER" id="PTHR11567:SF110">
    <property type="entry name" value="2-PHOSPHOXYLOSE PHOSPHATASE 1"/>
    <property type="match status" value="1"/>
</dbReference>
<dbReference type="InterPro" id="IPR029033">
    <property type="entry name" value="His_PPase_superfam"/>
</dbReference>